<dbReference type="GO" id="GO:0008879">
    <property type="term" value="F:glucose-1-phosphate thymidylyltransferase activity"/>
    <property type="evidence" value="ECO:0007669"/>
    <property type="project" value="UniProtKB-EC"/>
</dbReference>
<dbReference type="InterPro" id="IPR005835">
    <property type="entry name" value="NTP_transferase_dom"/>
</dbReference>
<dbReference type="Gene3D" id="3.90.550.10">
    <property type="entry name" value="Spore Coat Polysaccharide Biosynthesis Protein SpsA, Chain A"/>
    <property type="match status" value="1"/>
</dbReference>
<evidence type="ECO:0000259" key="3">
    <source>
        <dbReference type="Pfam" id="PF00483"/>
    </source>
</evidence>
<dbReference type="EC" id="2.7.7.24" evidence="4"/>
<accession>A0A3B0WSX0</accession>
<dbReference type="Pfam" id="PF00483">
    <property type="entry name" value="NTP_transferase"/>
    <property type="match status" value="1"/>
</dbReference>
<evidence type="ECO:0000313" key="4">
    <source>
        <dbReference type="EMBL" id="VAW47426.1"/>
    </source>
</evidence>
<reference evidence="4" key="1">
    <citation type="submission" date="2018-06" db="EMBL/GenBank/DDBJ databases">
        <authorList>
            <person name="Zhirakovskaya E."/>
        </authorList>
    </citation>
    <scope>NUCLEOTIDE SEQUENCE</scope>
</reference>
<gene>
    <name evidence="4" type="ORF">MNBD_GAMMA02-1263</name>
</gene>
<proteinExistence type="predicted"/>
<dbReference type="InterPro" id="IPR029044">
    <property type="entry name" value="Nucleotide-diphossugar_trans"/>
</dbReference>
<keyword evidence="1 4" id="KW-0808">Transferase</keyword>
<organism evidence="4">
    <name type="scientific">hydrothermal vent metagenome</name>
    <dbReference type="NCBI Taxonomy" id="652676"/>
    <lineage>
        <taxon>unclassified sequences</taxon>
        <taxon>metagenomes</taxon>
        <taxon>ecological metagenomes</taxon>
    </lineage>
</organism>
<feature type="non-terminal residue" evidence="4">
    <location>
        <position position="133"/>
    </location>
</feature>
<dbReference type="InterPro" id="IPR050065">
    <property type="entry name" value="GlmU-like"/>
</dbReference>
<dbReference type="EMBL" id="UOFA01000344">
    <property type="protein sequence ID" value="VAW47426.1"/>
    <property type="molecule type" value="Genomic_DNA"/>
</dbReference>
<feature type="domain" description="Nucleotidyl transferase" evidence="3">
    <location>
        <begin position="2"/>
        <end position="120"/>
    </location>
</feature>
<name>A0A3B0WSX0_9ZZZZ</name>
<evidence type="ECO:0000256" key="1">
    <source>
        <dbReference type="ARBA" id="ARBA00022679"/>
    </source>
</evidence>
<keyword evidence="2 4" id="KW-0548">Nucleotidyltransferase</keyword>
<evidence type="ECO:0000256" key="2">
    <source>
        <dbReference type="ARBA" id="ARBA00022695"/>
    </source>
</evidence>
<protein>
    <submittedName>
        <fullName evidence="4">Glucose-1-phosphate thymidylyltransferase</fullName>
        <ecNumber evidence="4">2.7.7.24</ecNumber>
    </submittedName>
</protein>
<dbReference type="PANTHER" id="PTHR43584">
    <property type="entry name" value="NUCLEOTIDYL TRANSFERASE"/>
    <property type="match status" value="1"/>
</dbReference>
<sequence length="133" mass="14687">MKALIFAAGRGERLKPLTDHTPKPMVKVQGKPLIQYHIEALLKAGITDLVINVSWLKEPIITFVTELCTQSDFAAVNVQFSIEADYPLETGGGMLKALPLLSNEPFVVVNSDVFTDFDFSLLKNLTADQLLKL</sequence>
<dbReference type="PANTHER" id="PTHR43584:SF8">
    <property type="entry name" value="N-ACETYLMURAMATE ALPHA-1-PHOSPHATE URIDYLYLTRANSFERASE"/>
    <property type="match status" value="1"/>
</dbReference>
<dbReference type="SUPFAM" id="SSF53448">
    <property type="entry name" value="Nucleotide-diphospho-sugar transferases"/>
    <property type="match status" value="1"/>
</dbReference>
<dbReference type="AlphaFoldDB" id="A0A3B0WSX0"/>